<dbReference type="Proteomes" id="UP000283269">
    <property type="component" value="Unassembled WGS sequence"/>
</dbReference>
<comment type="caution">
    <text evidence="1">The sequence shown here is derived from an EMBL/GenBank/DDBJ whole genome shotgun (WGS) entry which is preliminary data.</text>
</comment>
<proteinExistence type="predicted"/>
<dbReference type="EMBL" id="NHYD01001903">
    <property type="protein sequence ID" value="PPQ89353.1"/>
    <property type="molecule type" value="Genomic_DNA"/>
</dbReference>
<dbReference type="AlphaFoldDB" id="A0A409XF07"/>
<gene>
    <name evidence="1" type="ORF">CVT25_003190</name>
</gene>
<keyword evidence="2" id="KW-1185">Reference proteome</keyword>
<evidence type="ECO:0000313" key="2">
    <source>
        <dbReference type="Proteomes" id="UP000283269"/>
    </source>
</evidence>
<dbReference type="OrthoDB" id="3191568at2759"/>
<reference evidence="1 2" key="1">
    <citation type="journal article" date="2018" name="Evol. Lett.">
        <title>Horizontal gene cluster transfer increased hallucinogenic mushroom diversity.</title>
        <authorList>
            <person name="Reynolds H.T."/>
            <person name="Vijayakumar V."/>
            <person name="Gluck-Thaler E."/>
            <person name="Korotkin H.B."/>
            <person name="Matheny P.B."/>
            <person name="Slot J.C."/>
        </authorList>
    </citation>
    <scope>NUCLEOTIDE SEQUENCE [LARGE SCALE GENOMIC DNA]</scope>
    <source>
        <strain evidence="1 2">2631</strain>
    </source>
</reference>
<organism evidence="1 2">
    <name type="scientific">Psilocybe cyanescens</name>
    <dbReference type="NCBI Taxonomy" id="93625"/>
    <lineage>
        <taxon>Eukaryota</taxon>
        <taxon>Fungi</taxon>
        <taxon>Dikarya</taxon>
        <taxon>Basidiomycota</taxon>
        <taxon>Agaricomycotina</taxon>
        <taxon>Agaricomycetes</taxon>
        <taxon>Agaricomycetidae</taxon>
        <taxon>Agaricales</taxon>
        <taxon>Agaricineae</taxon>
        <taxon>Strophariaceae</taxon>
        <taxon>Psilocybe</taxon>
    </lineage>
</organism>
<evidence type="ECO:0000313" key="1">
    <source>
        <dbReference type="EMBL" id="PPQ89353.1"/>
    </source>
</evidence>
<dbReference type="InParanoid" id="A0A409XF07"/>
<sequence>MYTNNPYAQGGWYNPENPMSINPRTSASYVPSVFGALPVLDGSSRERSLTFQLVPNQPDILNCTIFAPTGNPYIEIASDYSSAPCTFFRKRDGTVLAYIEWSQRPMVCIPGIVNKLPVGQWLSLSADRRSRTMIAKDHPFVWVPKDSKIAETNAIFTVNDLLDFVPTEQPHPDTTLRDDLCPANHGRQITKLRFAGHPFGLISDTVDFIRYYHIHATDFSPTNVHSLHIAINIPFPS</sequence>
<accession>A0A409XF07</accession>
<name>A0A409XF07_PSICY</name>
<protein>
    <submittedName>
        <fullName evidence="1">Uncharacterized protein</fullName>
    </submittedName>
</protein>